<dbReference type="GO" id="GO:0022857">
    <property type="term" value="F:transmembrane transporter activity"/>
    <property type="evidence" value="ECO:0007669"/>
    <property type="project" value="InterPro"/>
</dbReference>
<feature type="transmembrane region" description="Helical" evidence="5">
    <location>
        <begin position="205"/>
        <end position="225"/>
    </location>
</feature>
<feature type="transmembrane region" description="Helical" evidence="5">
    <location>
        <begin position="388"/>
        <end position="406"/>
    </location>
</feature>
<feature type="transmembrane region" description="Helical" evidence="5">
    <location>
        <begin position="266"/>
        <end position="284"/>
    </location>
</feature>
<evidence type="ECO:0000259" key="6">
    <source>
        <dbReference type="PROSITE" id="PS50850"/>
    </source>
</evidence>
<dbReference type="GO" id="GO:0016020">
    <property type="term" value="C:membrane"/>
    <property type="evidence" value="ECO:0007669"/>
    <property type="project" value="UniProtKB-SubCell"/>
</dbReference>
<dbReference type="SUPFAM" id="SSF103473">
    <property type="entry name" value="MFS general substrate transporter"/>
    <property type="match status" value="1"/>
</dbReference>
<name>A0A2H1V1F4_SPOFR</name>
<protein>
    <submittedName>
        <fullName evidence="7">SFRICE_017318</fullName>
    </submittedName>
</protein>
<dbReference type="InterPro" id="IPR020846">
    <property type="entry name" value="MFS_dom"/>
</dbReference>
<feature type="transmembrane region" description="Helical" evidence="5">
    <location>
        <begin position="180"/>
        <end position="199"/>
    </location>
</feature>
<comment type="subcellular location">
    <subcellularLocation>
        <location evidence="1">Membrane</location>
        <topology evidence="1">Multi-pass membrane protein</topology>
    </subcellularLocation>
</comment>
<dbReference type="EMBL" id="ODYU01000205">
    <property type="protein sequence ID" value="SOQ34596.1"/>
    <property type="molecule type" value="Genomic_DNA"/>
</dbReference>
<keyword evidence="4 5" id="KW-0472">Membrane</keyword>
<dbReference type="AlphaFoldDB" id="A0A2H1V1F4"/>
<dbReference type="Gene3D" id="1.20.1250.20">
    <property type="entry name" value="MFS general substrate transporter like domains"/>
    <property type="match status" value="1"/>
</dbReference>
<feature type="domain" description="Major facilitator superfamily (MFS) profile" evidence="6">
    <location>
        <begin position="100"/>
        <end position="437"/>
    </location>
</feature>
<evidence type="ECO:0000256" key="5">
    <source>
        <dbReference type="SAM" id="Phobius"/>
    </source>
</evidence>
<gene>
    <name evidence="7" type="ORF">SFRICE_017318</name>
</gene>
<feature type="transmembrane region" description="Helical" evidence="5">
    <location>
        <begin position="31"/>
        <end position="53"/>
    </location>
</feature>
<evidence type="ECO:0000256" key="4">
    <source>
        <dbReference type="ARBA" id="ARBA00023136"/>
    </source>
</evidence>
<evidence type="ECO:0000256" key="1">
    <source>
        <dbReference type="ARBA" id="ARBA00004141"/>
    </source>
</evidence>
<feature type="transmembrane region" description="Helical" evidence="5">
    <location>
        <begin position="237"/>
        <end position="260"/>
    </location>
</feature>
<feature type="transmembrane region" description="Helical" evidence="5">
    <location>
        <begin position="357"/>
        <end position="376"/>
    </location>
</feature>
<dbReference type="Pfam" id="PF00083">
    <property type="entry name" value="Sugar_tr"/>
    <property type="match status" value="1"/>
</dbReference>
<keyword evidence="2 5" id="KW-0812">Transmembrane</keyword>
<keyword evidence="3 5" id="KW-1133">Transmembrane helix</keyword>
<reference evidence="7" key="1">
    <citation type="submission" date="2016-07" db="EMBL/GenBank/DDBJ databases">
        <authorList>
            <person name="Bretaudeau A."/>
        </authorList>
    </citation>
    <scope>NUCLEOTIDE SEQUENCE</scope>
    <source>
        <strain evidence="7">Rice</strain>
        <tissue evidence="7">Whole body</tissue>
    </source>
</reference>
<feature type="transmembrane region" description="Helical" evidence="5">
    <location>
        <begin position="148"/>
        <end position="168"/>
    </location>
</feature>
<dbReference type="PROSITE" id="PS50850">
    <property type="entry name" value="MFS"/>
    <property type="match status" value="1"/>
</dbReference>
<evidence type="ECO:0000256" key="3">
    <source>
        <dbReference type="ARBA" id="ARBA00022989"/>
    </source>
</evidence>
<evidence type="ECO:0000256" key="2">
    <source>
        <dbReference type="ARBA" id="ARBA00022692"/>
    </source>
</evidence>
<feature type="transmembrane region" description="Helical" evidence="5">
    <location>
        <begin position="413"/>
        <end position="432"/>
    </location>
</feature>
<accession>A0A2H1V1F4</accession>
<sequence length="437" mass="50068">MTNSRANEANETLDLDDLLPKIGEFGLYQKLLLWLVCLPACLPCGFCAFNQLFMTDVPDHWCRVPELELLNLTQEQRKLLSIPRKNNVTFEKCSRYAVNWTEIIQVGGTIEVNENWPTEHCREGYEYDTSEVTSSVVIDFDLVCEYDVYPTLGLVALNIGGPIGVYAFGLLNDRIGRKKSFFICLSTLLLGSLMTAYAHEFWFWIMARVIVGLTIPAVYQIPFIISLELAGPNYRSFVTVMTCVFYTLGLILLSVVTYLLRDWRSLALATSVPFFFYYFYWFVLPESPRWLLMRERLEEANNVLKTIARVNGKELPEEFTNKLQKQVIEQKEKGVTEAKSVSVFALCRTPNMRLKTFLITLNWCASEMVYVGLSYYGPAIGDNQYMSFFLSSAVEIPSYLICWILMDRIGRRWPLCLSMVISGIFCIVTVLLPSGKQ</sequence>
<dbReference type="InterPro" id="IPR036259">
    <property type="entry name" value="MFS_trans_sf"/>
</dbReference>
<organism evidence="7">
    <name type="scientific">Spodoptera frugiperda</name>
    <name type="common">Fall armyworm</name>
    <dbReference type="NCBI Taxonomy" id="7108"/>
    <lineage>
        <taxon>Eukaryota</taxon>
        <taxon>Metazoa</taxon>
        <taxon>Ecdysozoa</taxon>
        <taxon>Arthropoda</taxon>
        <taxon>Hexapoda</taxon>
        <taxon>Insecta</taxon>
        <taxon>Pterygota</taxon>
        <taxon>Neoptera</taxon>
        <taxon>Endopterygota</taxon>
        <taxon>Lepidoptera</taxon>
        <taxon>Glossata</taxon>
        <taxon>Ditrysia</taxon>
        <taxon>Noctuoidea</taxon>
        <taxon>Noctuidae</taxon>
        <taxon>Amphipyrinae</taxon>
        <taxon>Spodoptera</taxon>
    </lineage>
</organism>
<dbReference type="InterPro" id="IPR005828">
    <property type="entry name" value="MFS_sugar_transport-like"/>
</dbReference>
<proteinExistence type="predicted"/>
<evidence type="ECO:0000313" key="7">
    <source>
        <dbReference type="EMBL" id="SOQ34596.1"/>
    </source>
</evidence>
<dbReference type="PANTHER" id="PTHR24064">
    <property type="entry name" value="SOLUTE CARRIER FAMILY 22 MEMBER"/>
    <property type="match status" value="1"/>
</dbReference>